<evidence type="ECO:0000313" key="7">
    <source>
        <dbReference type="EMBL" id="MFD1929693.1"/>
    </source>
</evidence>
<dbReference type="PANTHER" id="PTHR10578:SF143">
    <property type="entry name" value="FMN-DEPENDENT ALPHA-HYDROXY ACID DEHYDROGENASE PB1A11.03"/>
    <property type="match status" value="1"/>
</dbReference>
<dbReference type="PANTHER" id="PTHR10578">
    <property type="entry name" value="S -2-HYDROXY-ACID OXIDASE-RELATED"/>
    <property type="match status" value="1"/>
</dbReference>
<dbReference type="InterPro" id="IPR000262">
    <property type="entry name" value="FMN-dep_DH"/>
</dbReference>
<dbReference type="RefSeq" id="WP_381540061.1">
    <property type="nucleotide sequence ID" value="NZ_JBHUGI010000037.1"/>
</dbReference>
<dbReference type="InterPro" id="IPR037396">
    <property type="entry name" value="FMN_HAD"/>
</dbReference>
<evidence type="ECO:0000259" key="6">
    <source>
        <dbReference type="PROSITE" id="PS51349"/>
    </source>
</evidence>
<dbReference type="PROSITE" id="PS00557">
    <property type="entry name" value="FMN_HYDROXY_ACID_DH_1"/>
    <property type="match status" value="1"/>
</dbReference>
<dbReference type="SUPFAM" id="SSF51395">
    <property type="entry name" value="FMN-linked oxidoreductases"/>
    <property type="match status" value="1"/>
</dbReference>
<evidence type="ECO:0000256" key="4">
    <source>
        <dbReference type="ARBA" id="ARBA00029513"/>
    </source>
</evidence>
<comment type="catalytic activity">
    <reaction evidence="5">
        <text>(S)-lactate + O2 = pyruvate + H2O2</text>
        <dbReference type="Rhea" id="RHEA:55868"/>
        <dbReference type="ChEBI" id="CHEBI:15361"/>
        <dbReference type="ChEBI" id="CHEBI:15379"/>
        <dbReference type="ChEBI" id="CHEBI:16240"/>
        <dbReference type="ChEBI" id="CHEBI:16651"/>
    </reaction>
    <physiologicalReaction direction="left-to-right" evidence="5">
        <dbReference type="Rhea" id="RHEA:55869"/>
    </physiologicalReaction>
</comment>
<feature type="domain" description="FMN hydroxy acid dehydrogenase" evidence="6">
    <location>
        <begin position="18"/>
        <end position="382"/>
    </location>
</feature>
<dbReference type="Pfam" id="PF01070">
    <property type="entry name" value="FMN_dh"/>
    <property type="match status" value="1"/>
</dbReference>
<evidence type="ECO:0000256" key="2">
    <source>
        <dbReference type="ARBA" id="ARBA00023002"/>
    </source>
</evidence>
<dbReference type="InterPro" id="IPR008259">
    <property type="entry name" value="FMN_hydac_DH_AS"/>
</dbReference>
<sequence length="382" mass="41316">MTRKKSNDSFLQTMSSSTDEQFPINFKALEEKASTLLSKGAFGYIQSGAGGEETLQKNTSSFSKLSIVPRFLNDVSTVDTSITLFGRTYPQPFLLAPVGMLKLAHEDAEIAAAKAAAEYGIPYIQSTVSSYSIEQIAAETGTSPKWFQLYWSNNKEISYNMVRRAEKAGYEAIVLTVDTVMLGWREEDLRNQFSPLKLGLGKANYETDDVFLAGLPNKEEETIIQGIVDNIHHPTLNWADVAELKKRTSLPILLKGILHPDDALLAIQNGIDGIIVSNHGGRQLDGVVSSIDALPAIVNAVNKQIPVLLDSGIRRGADIIKAIALGADAVCIGRPYVYGLAAGGQLGVEKVIDGFIQETSISMALTGVAKAQDLRNVTIVNS</sequence>
<dbReference type="InterPro" id="IPR013785">
    <property type="entry name" value="Aldolase_TIM"/>
</dbReference>
<dbReference type="PROSITE" id="PS51349">
    <property type="entry name" value="FMN_HYDROXY_ACID_DH_2"/>
    <property type="match status" value="1"/>
</dbReference>
<keyword evidence="8" id="KW-1185">Reference proteome</keyword>
<dbReference type="InterPro" id="IPR012133">
    <property type="entry name" value="Alpha-hydoxy_acid_DH_FMN"/>
</dbReference>
<dbReference type="PIRSF" id="PIRSF000138">
    <property type="entry name" value="Al-hdrx_acd_dh"/>
    <property type="match status" value="1"/>
</dbReference>
<protein>
    <recommendedName>
        <fullName evidence="4">L-lactate oxidase</fullName>
    </recommendedName>
</protein>
<gene>
    <name evidence="7" type="ORF">ACFSFY_16760</name>
</gene>
<keyword evidence="2 7" id="KW-0560">Oxidoreductase</keyword>
<organism evidence="7 8">
    <name type="scientific">Sporosarcina siberiensis</name>
    <dbReference type="NCBI Taxonomy" id="1365606"/>
    <lineage>
        <taxon>Bacteria</taxon>
        <taxon>Bacillati</taxon>
        <taxon>Bacillota</taxon>
        <taxon>Bacilli</taxon>
        <taxon>Bacillales</taxon>
        <taxon>Caryophanaceae</taxon>
        <taxon>Sporosarcina</taxon>
    </lineage>
</organism>
<reference evidence="8" key="1">
    <citation type="journal article" date="2019" name="Int. J. Syst. Evol. Microbiol.">
        <title>The Global Catalogue of Microorganisms (GCM) 10K type strain sequencing project: providing services to taxonomists for standard genome sequencing and annotation.</title>
        <authorList>
            <consortium name="The Broad Institute Genomics Platform"/>
            <consortium name="The Broad Institute Genome Sequencing Center for Infectious Disease"/>
            <person name="Wu L."/>
            <person name="Ma J."/>
        </authorList>
    </citation>
    <scope>NUCLEOTIDE SEQUENCE [LARGE SCALE GENOMIC DNA]</scope>
    <source>
        <strain evidence="8">CGMCC 4.7177</strain>
    </source>
</reference>
<evidence type="ECO:0000256" key="5">
    <source>
        <dbReference type="ARBA" id="ARBA00048754"/>
    </source>
</evidence>
<comment type="cofactor">
    <cofactor evidence="1">
        <name>FMN</name>
        <dbReference type="ChEBI" id="CHEBI:58210"/>
    </cofactor>
</comment>
<accession>A0ABW4SK41</accession>
<evidence type="ECO:0000256" key="3">
    <source>
        <dbReference type="ARBA" id="ARBA00024042"/>
    </source>
</evidence>
<dbReference type="Proteomes" id="UP001597218">
    <property type="component" value="Unassembled WGS sequence"/>
</dbReference>
<dbReference type="EMBL" id="JBHUGI010000037">
    <property type="protein sequence ID" value="MFD1929693.1"/>
    <property type="molecule type" value="Genomic_DNA"/>
</dbReference>
<dbReference type="GO" id="GO:0016491">
    <property type="term" value="F:oxidoreductase activity"/>
    <property type="evidence" value="ECO:0007669"/>
    <property type="project" value="UniProtKB-KW"/>
</dbReference>
<name>A0ABW4SK41_9BACL</name>
<evidence type="ECO:0000256" key="1">
    <source>
        <dbReference type="ARBA" id="ARBA00001917"/>
    </source>
</evidence>
<proteinExistence type="inferred from homology"/>
<evidence type="ECO:0000313" key="8">
    <source>
        <dbReference type="Proteomes" id="UP001597218"/>
    </source>
</evidence>
<comment type="similarity">
    <text evidence="3">Belongs to the FMN-dependent alpha-hydroxy acid dehydrogenase family.</text>
</comment>
<dbReference type="Gene3D" id="3.20.20.70">
    <property type="entry name" value="Aldolase class I"/>
    <property type="match status" value="1"/>
</dbReference>
<comment type="caution">
    <text evidence="7">The sequence shown here is derived from an EMBL/GenBank/DDBJ whole genome shotgun (WGS) entry which is preliminary data.</text>
</comment>